<evidence type="ECO:0000313" key="1">
    <source>
        <dbReference type="EMBL" id="KAI8024580.1"/>
    </source>
</evidence>
<gene>
    <name evidence="1" type="ORF">LOK49_LG03G01840</name>
</gene>
<sequence length="362" mass="40462">MAGYGYMNRGYTDDGNKKTYGENGYFDPVSRPTIFEAEGRKRPIIFYSPNPGLESYITTSTKRIIEYGCLPMELVKNYGYNNDKWRRPSSPIRDHPQKGEEFISNVQVEPNRGATRPGFLGTTNCHNQSYSGNGTSYGEHDNYRRNDSFTEPAMINQDGGEGQMFGQKTKFNRHGYDTHQSQRDTYTTNPASRSSFYLHPCEGSVVQILTQGKLSAPRILRIHEVINHVVEKMVLDKPLDNMDTDGTFAPGLPVGQLQHPAVGVDGSFRLKPWQKLKPSIEILCNNQIQSRHKPSNSTGLYMEEIRGSCPQLPSGAGQLTSYHPPGFPESCANQTSRPTPSNPANHIADPVEINPERATTTQ</sequence>
<comment type="caution">
    <text evidence="1">The sequence shown here is derived from an EMBL/GenBank/DDBJ whole genome shotgun (WGS) entry which is preliminary data.</text>
</comment>
<organism evidence="1 2">
    <name type="scientific">Camellia lanceoleosa</name>
    <dbReference type="NCBI Taxonomy" id="1840588"/>
    <lineage>
        <taxon>Eukaryota</taxon>
        <taxon>Viridiplantae</taxon>
        <taxon>Streptophyta</taxon>
        <taxon>Embryophyta</taxon>
        <taxon>Tracheophyta</taxon>
        <taxon>Spermatophyta</taxon>
        <taxon>Magnoliopsida</taxon>
        <taxon>eudicotyledons</taxon>
        <taxon>Gunneridae</taxon>
        <taxon>Pentapetalae</taxon>
        <taxon>asterids</taxon>
        <taxon>Ericales</taxon>
        <taxon>Theaceae</taxon>
        <taxon>Camellia</taxon>
    </lineage>
</organism>
<accession>A0ACC0IGD3</accession>
<dbReference type="Proteomes" id="UP001060215">
    <property type="component" value="Chromosome 6"/>
</dbReference>
<proteinExistence type="predicted"/>
<keyword evidence="2" id="KW-1185">Reference proteome</keyword>
<name>A0ACC0IGD3_9ERIC</name>
<dbReference type="EMBL" id="CM045763">
    <property type="protein sequence ID" value="KAI8024580.1"/>
    <property type="molecule type" value="Genomic_DNA"/>
</dbReference>
<protein>
    <submittedName>
        <fullName evidence="1">Uncharacterized protein</fullName>
    </submittedName>
</protein>
<reference evidence="1 2" key="1">
    <citation type="journal article" date="2022" name="Plant J.">
        <title>Chromosome-level genome of Camellia lanceoleosa provides a valuable resource for understanding genome evolution and self-incompatibility.</title>
        <authorList>
            <person name="Gong W."/>
            <person name="Xiao S."/>
            <person name="Wang L."/>
            <person name="Liao Z."/>
            <person name="Chang Y."/>
            <person name="Mo W."/>
            <person name="Hu G."/>
            <person name="Li W."/>
            <person name="Zhao G."/>
            <person name="Zhu H."/>
            <person name="Hu X."/>
            <person name="Ji K."/>
            <person name="Xiang X."/>
            <person name="Song Q."/>
            <person name="Yuan D."/>
            <person name="Jin S."/>
            <person name="Zhang L."/>
        </authorList>
    </citation>
    <scope>NUCLEOTIDE SEQUENCE [LARGE SCALE GENOMIC DNA]</scope>
    <source>
        <strain evidence="1">SQ_2022a</strain>
    </source>
</reference>
<evidence type="ECO:0000313" key="2">
    <source>
        <dbReference type="Proteomes" id="UP001060215"/>
    </source>
</evidence>